<comment type="caution">
    <text evidence="2">The sequence shown here is derived from an EMBL/GenBank/DDBJ whole genome shotgun (WGS) entry which is preliminary data.</text>
</comment>
<keyword evidence="1" id="KW-1133">Transmembrane helix</keyword>
<evidence type="ECO:0000313" key="2">
    <source>
        <dbReference type="EMBL" id="MBO1249897.1"/>
    </source>
</evidence>
<keyword evidence="1" id="KW-0812">Transmembrane</keyword>
<sequence>MLIFRWLVLFLLLGAALSFAFYLGTGRVYFKRWALLILKWSVIAGISFFAVLMLGRIV</sequence>
<dbReference type="AlphaFoldDB" id="A0A939GVS8"/>
<keyword evidence="1" id="KW-0472">Membrane</keyword>
<keyword evidence="3" id="KW-1185">Reference proteome</keyword>
<feature type="transmembrane region" description="Helical" evidence="1">
    <location>
        <begin position="36"/>
        <end position="55"/>
    </location>
</feature>
<proteinExistence type="predicted"/>
<dbReference type="RefSeq" id="WP_207575361.1">
    <property type="nucleotide sequence ID" value="NZ_JAFNME010000016.1"/>
</dbReference>
<name>A0A939GVS8_9BURK</name>
<dbReference type="EMBL" id="JAFNME010000016">
    <property type="protein sequence ID" value="MBO1249897.1"/>
    <property type="molecule type" value="Genomic_DNA"/>
</dbReference>
<evidence type="ECO:0008006" key="4">
    <source>
        <dbReference type="Google" id="ProtNLM"/>
    </source>
</evidence>
<evidence type="ECO:0000313" key="3">
    <source>
        <dbReference type="Proteomes" id="UP000664731"/>
    </source>
</evidence>
<protein>
    <recommendedName>
        <fullName evidence="4">Transmembrane protein</fullName>
    </recommendedName>
</protein>
<gene>
    <name evidence="2" type="ORF">J1777_08695</name>
</gene>
<dbReference type="Proteomes" id="UP000664731">
    <property type="component" value="Unassembled WGS sequence"/>
</dbReference>
<evidence type="ECO:0000256" key="1">
    <source>
        <dbReference type="SAM" id="Phobius"/>
    </source>
</evidence>
<reference evidence="2" key="1">
    <citation type="submission" date="2021-03" db="EMBL/GenBank/DDBJ databases">
        <title>Comamonas denitrificans.</title>
        <authorList>
            <person name="Finster K."/>
        </authorList>
    </citation>
    <scope>NUCLEOTIDE SEQUENCE</scope>
    <source>
        <strain evidence="2">MM2021_4</strain>
    </source>
</reference>
<organism evidence="2 3">
    <name type="scientific">Comamonas denitrificans</name>
    <dbReference type="NCBI Taxonomy" id="117506"/>
    <lineage>
        <taxon>Bacteria</taxon>
        <taxon>Pseudomonadati</taxon>
        <taxon>Pseudomonadota</taxon>
        <taxon>Betaproteobacteria</taxon>
        <taxon>Burkholderiales</taxon>
        <taxon>Comamonadaceae</taxon>
        <taxon>Comamonas</taxon>
    </lineage>
</organism>
<accession>A0A939GVS8</accession>